<dbReference type="KEGG" id="jte:ASJ30_07830"/>
<evidence type="ECO:0000256" key="2">
    <source>
        <dbReference type="ARBA" id="ARBA00005983"/>
    </source>
</evidence>
<comment type="cofactor">
    <cofactor evidence="1">
        <name>Mg(2+)</name>
        <dbReference type="ChEBI" id="CHEBI:18420"/>
    </cofactor>
</comment>
<dbReference type="Proteomes" id="UP000593998">
    <property type="component" value="Chromosome"/>
</dbReference>
<dbReference type="Gene3D" id="2.60.200.40">
    <property type="match status" value="1"/>
</dbReference>
<evidence type="ECO:0000259" key="13">
    <source>
        <dbReference type="PROSITE" id="PS50146"/>
    </source>
</evidence>
<sequence length="301" mass="31481">MTRVTAERIGLLVNPTAGKHRGEQIGTRVADLLEAGGREVVDLTGLDASRAEAKARQAVATGDIDLLVVAGGDGAAGLGANICADTDVPLGIVAVGTGNDNARELGLPVQDVEASVQRILRGSVRSMDLGRVSGPDGEPVRDYLGVLSCGFDAVVNERANRMSWPRGPQRYNLAILRELPVFGAIHYDLTIDGVEREVDGMLVCIANGRAFGGGMKVAPAADVDDGLLDVVIVHDIPIPTFLSVFPKVFSGTHTTHPAVEIVRGARVSIATERIVSYADGERVGPLPATVEAARGALSIVR</sequence>
<evidence type="ECO:0000256" key="1">
    <source>
        <dbReference type="ARBA" id="ARBA00001946"/>
    </source>
</evidence>
<evidence type="ECO:0000313" key="17">
    <source>
        <dbReference type="Proteomes" id="UP000593998"/>
    </source>
</evidence>
<dbReference type="GO" id="GO:0005524">
    <property type="term" value="F:ATP binding"/>
    <property type="evidence" value="ECO:0007669"/>
    <property type="project" value="UniProtKB-KW"/>
</dbReference>
<dbReference type="InterPro" id="IPR005218">
    <property type="entry name" value="Diacylglycerol/lipid_kinase"/>
</dbReference>
<dbReference type="InterPro" id="IPR001206">
    <property type="entry name" value="Diacylglycerol_kinase_cat_dom"/>
</dbReference>
<keyword evidence="3" id="KW-0444">Lipid biosynthesis</keyword>
<dbReference type="GO" id="GO:0005886">
    <property type="term" value="C:plasma membrane"/>
    <property type="evidence" value="ECO:0007669"/>
    <property type="project" value="TreeGrafter"/>
</dbReference>
<keyword evidence="7 14" id="KW-0418">Kinase</keyword>
<comment type="similarity">
    <text evidence="2">Belongs to the diacylglycerol/lipid kinase family.</text>
</comment>
<evidence type="ECO:0000256" key="10">
    <source>
        <dbReference type="ARBA" id="ARBA00023098"/>
    </source>
</evidence>
<dbReference type="InterPro" id="IPR017438">
    <property type="entry name" value="ATP-NAD_kinase_N"/>
</dbReference>
<keyword evidence="8" id="KW-0067">ATP-binding</keyword>
<evidence type="ECO:0000313" key="15">
    <source>
        <dbReference type="EMBL" id="QOK21343.1"/>
    </source>
</evidence>
<dbReference type="Pfam" id="PF19279">
    <property type="entry name" value="YegS_C"/>
    <property type="match status" value="1"/>
</dbReference>
<reference evidence="15 17" key="2">
    <citation type="submission" date="2020-10" db="EMBL/GenBank/DDBJ databases">
        <title>Janibacter indicus TT2 genome sequence.</title>
        <authorList>
            <person name="Lee K."/>
            <person name="Ganzorig M."/>
        </authorList>
    </citation>
    <scope>NUCLEOTIDE SEQUENCE [LARGE SCALE GENOMIC DNA]</scope>
    <source>
        <strain evidence="15 17">TT2</strain>
    </source>
</reference>
<evidence type="ECO:0000256" key="12">
    <source>
        <dbReference type="ARBA" id="ARBA00023264"/>
    </source>
</evidence>
<keyword evidence="4" id="KW-0808">Transferase</keyword>
<evidence type="ECO:0000313" key="14">
    <source>
        <dbReference type="EMBL" id="APH01456.1"/>
    </source>
</evidence>
<dbReference type="InterPro" id="IPR016064">
    <property type="entry name" value="NAD/diacylglycerol_kinase_sf"/>
</dbReference>
<keyword evidence="10" id="KW-0443">Lipid metabolism</keyword>
<dbReference type="Pfam" id="PF00781">
    <property type="entry name" value="DAGK_cat"/>
    <property type="match status" value="1"/>
</dbReference>
<dbReference type="Gene3D" id="3.40.50.10330">
    <property type="entry name" value="Probable inorganic polyphosphate/atp-NAD kinase, domain 1"/>
    <property type="match status" value="1"/>
</dbReference>
<evidence type="ECO:0000313" key="16">
    <source>
        <dbReference type="Proteomes" id="UP000182938"/>
    </source>
</evidence>
<proteinExistence type="inferred from homology"/>
<accession>A0A1L3MGU2</accession>
<dbReference type="PROSITE" id="PS50146">
    <property type="entry name" value="DAGK"/>
    <property type="match status" value="1"/>
</dbReference>
<keyword evidence="16" id="KW-1185">Reference proteome</keyword>
<gene>
    <name evidence="14" type="ORF">ASJ30_07830</name>
    <name evidence="15" type="ORF">IGS73_09070</name>
</gene>
<evidence type="ECO:0000256" key="8">
    <source>
        <dbReference type="ARBA" id="ARBA00022840"/>
    </source>
</evidence>
<dbReference type="GO" id="GO:0046872">
    <property type="term" value="F:metal ion binding"/>
    <property type="evidence" value="ECO:0007669"/>
    <property type="project" value="UniProtKB-KW"/>
</dbReference>
<feature type="domain" description="DAGKc" evidence="13">
    <location>
        <begin position="4"/>
        <end position="136"/>
    </location>
</feature>
<evidence type="ECO:0000256" key="3">
    <source>
        <dbReference type="ARBA" id="ARBA00022516"/>
    </source>
</evidence>
<reference evidence="14 16" key="1">
    <citation type="submission" date="2015-11" db="EMBL/GenBank/DDBJ databases">
        <authorList>
            <person name="Zhang Y."/>
            <person name="Guo Z."/>
        </authorList>
    </citation>
    <scope>NUCLEOTIDE SEQUENCE [LARGE SCALE GENOMIC DNA]</scope>
    <source>
        <strain evidence="14 16">YFY001</strain>
    </source>
</reference>
<organism evidence="14 16">
    <name type="scientific">Janibacter indicus</name>
    <dbReference type="NCBI Taxonomy" id="857417"/>
    <lineage>
        <taxon>Bacteria</taxon>
        <taxon>Bacillati</taxon>
        <taxon>Actinomycetota</taxon>
        <taxon>Actinomycetes</taxon>
        <taxon>Micrococcales</taxon>
        <taxon>Intrasporangiaceae</taxon>
        <taxon>Janibacter</taxon>
    </lineage>
</organism>
<keyword evidence="9" id="KW-0460">Magnesium</keyword>
<dbReference type="EMBL" id="CP013290">
    <property type="protein sequence ID" value="APH01456.1"/>
    <property type="molecule type" value="Genomic_DNA"/>
</dbReference>
<dbReference type="Proteomes" id="UP000182938">
    <property type="component" value="Chromosome"/>
</dbReference>
<dbReference type="NCBIfam" id="TIGR00147">
    <property type="entry name" value="YegS/Rv2252/BmrU family lipid kinase"/>
    <property type="match status" value="1"/>
</dbReference>
<evidence type="ECO:0000256" key="4">
    <source>
        <dbReference type="ARBA" id="ARBA00022679"/>
    </source>
</evidence>
<dbReference type="PANTHER" id="PTHR12358">
    <property type="entry name" value="SPHINGOSINE KINASE"/>
    <property type="match status" value="1"/>
</dbReference>
<dbReference type="EMBL" id="CP062789">
    <property type="protein sequence ID" value="QOK21343.1"/>
    <property type="molecule type" value="Genomic_DNA"/>
</dbReference>
<name>A0A1L3MGU2_9MICO</name>
<dbReference type="GO" id="GO:0004143">
    <property type="term" value="F:ATP-dependent diacylglycerol kinase activity"/>
    <property type="evidence" value="ECO:0007669"/>
    <property type="project" value="TreeGrafter"/>
</dbReference>
<evidence type="ECO:0000256" key="5">
    <source>
        <dbReference type="ARBA" id="ARBA00022723"/>
    </source>
</evidence>
<dbReference type="AlphaFoldDB" id="A0A1L3MGU2"/>
<keyword evidence="12" id="KW-1208">Phospholipid metabolism</keyword>
<evidence type="ECO:0000256" key="7">
    <source>
        <dbReference type="ARBA" id="ARBA00022777"/>
    </source>
</evidence>
<dbReference type="PANTHER" id="PTHR12358:SF106">
    <property type="entry name" value="LIPID KINASE YEGS"/>
    <property type="match status" value="1"/>
</dbReference>
<keyword evidence="6" id="KW-0547">Nucleotide-binding</keyword>
<evidence type="ECO:0000256" key="6">
    <source>
        <dbReference type="ARBA" id="ARBA00022741"/>
    </source>
</evidence>
<dbReference type="GO" id="GO:0008654">
    <property type="term" value="P:phospholipid biosynthetic process"/>
    <property type="evidence" value="ECO:0007669"/>
    <property type="project" value="UniProtKB-KW"/>
</dbReference>
<dbReference type="SUPFAM" id="SSF111331">
    <property type="entry name" value="NAD kinase/diacylglycerol kinase-like"/>
    <property type="match status" value="1"/>
</dbReference>
<dbReference type="InterPro" id="IPR045540">
    <property type="entry name" value="YegS/DAGK_C"/>
</dbReference>
<dbReference type="RefSeq" id="WP_072624607.1">
    <property type="nucleotide sequence ID" value="NZ_CP013290.1"/>
</dbReference>
<keyword evidence="11" id="KW-0594">Phospholipid biosynthesis</keyword>
<dbReference type="SMART" id="SM00046">
    <property type="entry name" value="DAGKc"/>
    <property type="match status" value="1"/>
</dbReference>
<evidence type="ECO:0000256" key="11">
    <source>
        <dbReference type="ARBA" id="ARBA00023209"/>
    </source>
</evidence>
<protein>
    <submittedName>
        <fullName evidence="14">Sphingosine kinase</fullName>
    </submittedName>
    <submittedName>
        <fullName evidence="15">YegS/Rv2252/BmrU family lipid kinase</fullName>
    </submittedName>
</protein>
<keyword evidence="5" id="KW-0479">Metal-binding</keyword>
<evidence type="ECO:0000256" key="9">
    <source>
        <dbReference type="ARBA" id="ARBA00022842"/>
    </source>
</evidence>
<dbReference type="InterPro" id="IPR050187">
    <property type="entry name" value="Lipid_Phosphate_FormReg"/>
</dbReference>